<proteinExistence type="predicted"/>
<dbReference type="PRINTS" id="PR00455">
    <property type="entry name" value="HTHTETR"/>
</dbReference>
<dbReference type="GO" id="GO:0003700">
    <property type="term" value="F:DNA-binding transcription factor activity"/>
    <property type="evidence" value="ECO:0007669"/>
    <property type="project" value="TreeGrafter"/>
</dbReference>
<comment type="caution">
    <text evidence="6">The sequence shown here is derived from an EMBL/GenBank/DDBJ whole genome shotgun (WGS) entry which is preliminary data.</text>
</comment>
<dbReference type="InterPro" id="IPR050109">
    <property type="entry name" value="HTH-type_TetR-like_transc_reg"/>
</dbReference>
<dbReference type="EMBL" id="JANGAB010000003">
    <property type="protein sequence ID" value="MCQ4949442.1"/>
    <property type="molecule type" value="Genomic_DNA"/>
</dbReference>
<dbReference type="SUPFAM" id="SSF46689">
    <property type="entry name" value="Homeodomain-like"/>
    <property type="match status" value="1"/>
</dbReference>
<keyword evidence="2 4" id="KW-0238">DNA-binding</keyword>
<evidence type="ECO:0000256" key="2">
    <source>
        <dbReference type="ARBA" id="ARBA00023125"/>
    </source>
</evidence>
<evidence type="ECO:0000259" key="5">
    <source>
        <dbReference type="PROSITE" id="PS50977"/>
    </source>
</evidence>
<protein>
    <submittedName>
        <fullName evidence="6">TetR/AcrR family transcriptional regulator</fullName>
    </submittedName>
</protein>
<evidence type="ECO:0000256" key="1">
    <source>
        <dbReference type="ARBA" id="ARBA00023015"/>
    </source>
</evidence>
<dbReference type="Gene3D" id="1.10.357.10">
    <property type="entry name" value="Tetracycline Repressor, domain 2"/>
    <property type="match status" value="1"/>
</dbReference>
<dbReference type="PANTHER" id="PTHR30055:SF234">
    <property type="entry name" value="HTH-TYPE TRANSCRIPTIONAL REGULATOR BETI"/>
    <property type="match status" value="1"/>
</dbReference>
<dbReference type="Pfam" id="PF00440">
    <property type="entry name" value="TetR_N"/>
    <property type="match status" value="1"/>
</dbReference>
<keyword evidence="1" id="KW-0805">Transcription regulation</keyword>
<organism evidence="6 7">
    <name type="scientific">Bittarella massiliensis</name>
    <name type="common">ex Durand et al. 2017</name>
    <dbReference type="NCBI Taxonomy" id="1720313"/>
    <lineage>
        <taxon>Bacteria</taxon>
        <taxon>Bacillati</taxon>
        <taxon>Bacillota</taxon>
        <taxon>Clostridia</taxon>
        <taxon>Eubacteriales</taxon>
        <taxon>Oscillospiraceae</taxon>
        <taxon>Bittarella (ex Durand et al. 2017)</taxon>
    </lineage>
</organism>
<dbReference type="RefSeq" id="WP_256136026.1">
    <property type="nucleotide sequence ID" value="NZ_JANGAB010000003.1"/>
</dbReference>
<gene>
    <name evidence="6" type="ORF">NE646_07145</name>
</gene>
<dbReference type="PANTHER" id="PTHR30055">
    <property type="entry name" value="HTH-TYPE TRANSCRIPTIONAL REGULATOR RUTR"/>
    <property type="match status" value="1"/>
</dbReference>
<reference evidence="6" key="1">
    <citation type="submission" date="2022-06" db="EMBL/GenBank/DDBJ databases">
        <title>Isolation of gut microbiota from human fecal samples.</title>
        <authorList>
            <person name="Pamer E.G."/>
            <person name="Barat B."/>
            <person name="Waligurski E."/>
            <person name="Medina S."/>
            <person name="Paddock L."/>
            <person name="Mostad J."/>
        </authorList>
    </citation>
    <scope>NUCLEOTIDE SEQUENCE</scope>
    <source>
        <strain evidence="6">DFI.7.96</strain>
    </source>
</reference>
<dbReference type="Proteomes" id="UP001205063">
    <property type="component" value="Unassembled WGS sequence"/>
</dbReference>
<dbReference type="InterPro" id="IPR036271">
    <property type="entry name" value="Tet_transcr_reg_TetR-rel_C_sf"/>
</dbReference>
<evidence type="ECO:0000313" key="7">
    <source>
        <dbReference type="Proteomes" id="UP001205063"/>
    </source>
</evidence>
<feature type="domain" description="HTH tetR-type" evidence="5">
    <location>
        <begin position="9"/>
        <end position="69"/>
    </location>
</feature>
<name>A0AAW5K9A8_9FIRM</name>
<evidence type="ECO:0000256" key="3">
    <source>
        <dbReference type="ARBA" id="ARBA00023163"/>
    </source>
</evidence>
<keyword evidence="3" id="KW-0804">Transcription</keyword>
<dbReference type="SUPFAM" id="SSF48498">
    <property type="entry name" value="Tetracyclin repressor-like, C-terminal domain"/>
    <property type="match status" value="1"/>
</dbReference>
<evidence type="ECO:0000313" key="6">
    <source>
        <dbReference type="EMBL" id="MCQ4949442.1"/>
    </source>
</evidence>
<accession>A0AAW5K9A8</accession>
<dbReference type="InterPro" id="IPR009057">
    <property type="entry name" value="Homeodomain-like_sf"/>
</dbReference>
<dbReference type="GO" id="GO:0000976">
    <property type="term" value="F:transcription cis-regulatory region binding"/>
    <property type="evidence" value="ECO:0007669"/>
    <property type="project" value="TreeGrafter"/>
</dbReference>
<dbReference type="AlphaFoldDB" id="A0AAW5K9A8"/>
<feature type="DNA-binding region" description="H-T-H motif" evidence="4">
    <location>
        <begin position="32"/>
        <end position="51"/>
    </location>
</feature>
<dbReference type="PROSITE" id="PS50977">
    <property type="entry name" value="HTH_TETR_2"/>
    <property type="match status" value="1"/>
</dbReference>
<evidence type="ECO:0000256" key="4">
    <source>
        <dbReference type="PROSITE-ProRule" id="PRU00335"/>
    </source>
</evidence>
<sequence>MNKREEQRARRRREILEVSLDLFVRRGYAATKVGDIAAAAGMSAGLLFHYFPSKEAVLEELIDLGRRGPAQMMELPQADPEQFFLRAAEGIFGAIAQNPAVAKVFVLMGRAQYSEEFPPAVRERAQGVDNIRRSAPLVAAGQAIGVFKEGDPLALSLAFWTAVQGAAEELARCPEEPCPEPGWLVDILRR</sequence>
<dbReference type="InterPro" id="IPR001647">
    <property type="entry name" value="HTH_TetR"/>
</dbReference>